<proteinExistence type="predicted"/>
<accession>A0ABP7BB09</accession>
<reference evidence="2" key="1">
    <citation type="journal article" date="2019" name="Int. J. Syst. Evol. Microbiol.">
        <title>The Global Catalogue of Microorganisms (GCM) 10K type strain sequencing project: providing services to taxonomists for standard genome sequencing and annotation.</title>
        <authorList>
            <consortium name="The Broad Institute Genomics Platform"/>
            <consortium name="The Broad Institute Genome Sequencing Center for Infectious Disease"/>
            <person name="Wu L."/>
            <person name="Ma J."/>
        </authorList>
    </citation>
    <scope>NUCLEOTIDE SEQUENCE [LARGE SCALE GENOMIC DNA]</scope>
    <source>
        <strain evidence="2">JCM 16904</strain>
    </source>
</reference>
<comment type="caution">
    <text evidence="1">The sequence shown here is derived from an EMBL/GenBank/DDBJ whole genome shotgun (WGS) entry which is preliminary data.</text>
</comment>
<protein>
    <submittedName>
        <fullName evidence="1">Uncharacterized protein</fullName>
    </submittedName>
</protein>
<dbReference type="EMBL" id="BAAAZP010000022">
    <property type="protein sequence ID" value="GAA3653480.1"/>
    <property type="molecule type" value="Genomic_DNA"/>
</dbReference>
<organism evidence="1 2">
    <name type="scientific">Nonomuraea antimicrobica</name>
    <dbReference type="NCBI Taxonomy" id="561173"/>
    <lineage>
        <taxon>Bacteria</taxon>
        <taxon>Bacillati</taxon>
        <taxon>Actinomycetota</taxon>
        <taxon>Actinomycetes</taxon>
        <taxon>Streptosporangiales</taxon>
        <taxon>Streptosporangiaceae</taxon>
        <taxon>Nonomuraea</taxon>
    </lineage>
</organism>
<dbReference type="Proteomes" id="UP001500902">
    <property type="component" value="Unassembled WGS sequence"/>
</dbReference>
<evidence type="ECO:0000313" key="2">
    <source>
        <dbReference type="Proteomes" id="UP001500902"/>
    </source>
</evidence>
<dbReference type="RefSeq" id="WP_344874474.1">
    <property type="nucleotide sequence ID" value="NZ_BAAAZP010000022.1"/>
</dbReference>
<keyword evidence="2" id="KW-1185">Reference proteome</keyword>
<gene>
    <name evidence="1" type="ORF">GCM10022224_015680</name>
</gene>
<sequence length="62" mass="7280">MYPDSYLYVERVRARELRADADHHRLSRSRATGPVAREWEIRLGWALVETGLRLIHGRAVNH</sequence>
<evidence type="ECO:0000313" key="1">
    <source>
        <dbReference type="EMBL" id="GAA3653480.1"/>
    </source>
</evidence>
<name>A0ABP7BB09_9ACTN</name>